<protein>
    <submittedName>
        <fullName evidence="2">Uncharacterized protein</fullName>
    </submittedName>
</protein>
<evidence type="ECO:0000313" key="3">
    <source>
        <dbReference type="Proteomes" id="UP001165160"/>
    </source>
</evidence>
<evidence type="ECO:0000313" key="2">
    <source>
        <dbReference type="EMBL" id="GMI14813.1"/>
    </source>
</evidence>
<reference evidence="3" key="1">
    <citation type="journal article" date="2023" name="Commun. Biol.">
        <title>Genome analysis of Parmales, the sister group of diatoms, reveals the evolutionary specialization of diatoms from phago-mixotrophs to photoautotrophs.</title>
        <authorList>
            <person name="Ban H."/>
            <person name="Sato S."/>
            <person name="Yoshikawa S."/>
            <person name="Yamada K."/>
            <person name="Nakamura Y."/>
            <person name="Ichinomiya M."/>
            <person name="Sato N."/>
            <person name="Blanc-Mathieu R."/>
            <person name="Endo H."/>
            <person name="Kuwata A."/>
            <person name="Ogata H."/>
        </authorList>
    </citation>
    <scope>NUCLEOTIDE SEQUENCE [LARGE SCALE GENOMIC DNA]</scope>
    <source>
        <strain evidence="3">NIES 3699</strain>
    </source>
</reference>
<organism evidence="2 3">
    <name type="scientific">Triparma verrucosa</name>
    <dbReference type="NCBI Taxonomy" id="1606542"/>
    <lineage>
        <taxon>Eukaryota</taxon>
        <taxon>Sar</taxon>
        <taxon>Stramenopiles</taxon>
        <taxon>Ochrophyta</taxon>
        <taxon>Bolidophyceae</taxon>
        <taxon>Parmales</taxon>
        <taxon>Triparmaceae</taxon>
        <taxon>Triparma</taxon>
    </lineage>
</organism>
<feature type="region of interest" description="Disordered" evidence="1">
    <location>
        <begin position="1"/>
        <end position="65"/>
    </location>
</feature>
<feature type="compositionally biased region" description="Basic and acidic residues" evidence="1">
    <location>
        <begin position="38"/>
        <end position="53"/>
    </location>
</feature>
<evidence type="ECO:0000256" key="1">
    <source>
        <dbReference type="SAM" id="MobiDB-lite"/>
    </source>
</evidence>
<gene>
    <name evidence="2" type="ORF">TrVE_jg9010</name>
</gene>
<accession>A0A9W7FMR1</accession>
<comment type="caution">
    <text evidence="2">The sequence shown here is derived from an EMBL/GenBank/DDBJ whole genome shotgun (WGS) entry which is preliminary data.</text>
</comment>
<dbReference type="Proteomes" id="UP001165160">
    <property type="component" value="Unassembled WGS sequence"/>
</dbReference>
<name>A0A9W7FMR1_9STRA</name>
<sequence>MKTETREEQRKKRNMNELEEGVEMKSAGGRFDNPMTVDARDGSDTPISKEKKEGKKKKKKKKKGEVIQVEAKEMNDEDLLIMLRRPPKESRETCSRQAFRKFFNGFPRARLERLLREANAGKDSISIEEKVAKRMELLDGVLT</sequence>
<keyword evidence="3" id="KW-1185">Reference proteome</keyword>
<feature type="compositionally biased region" description="Basic and acidic residues" evidence="1">
    <location>
        <begin position="1"/>
        <end position="16"/>
    </location>
</feature>
<proteinExistence type="predicted"/>
<dbReference type="AlphaFoldDB" id="A0A9W7FMR1"/>
<feature type="compositionally biased region" description="Basic residues" evidence="1">
    <location>
        <begin position="54"/>
        <end position="63"/>
    </location>
</feature>
<dbReference type="EMBL" id="BRXX01000506">
    <property type="protein sequence ID" value="GMI14813.1"/>
    <property type="molecule type" value="Genomic_DNA"/>
</dbReference>